<dbReference type="Pfam" id="PF02237">
    <property type="entry name" value="BPL_C"/>
    <property type="match status" value="1"/>
</dbReference>
<protein>
    <recommendedName>
        <fullName evidence="3">biotin--[biotin carboxyl-carrier protein] ligase</fullName>
        <ecNumber evidence="3">6.3.4.15</ecNumber>
    </recommendedName>
</protein>
<dbReference type="EMBL" id="CP006911">
    <property type="protein sequence ID" value="ALE02400.1"/>
    <property type="molecule type" value="Genomic_DNA"/>
</dbReference>
<dbReference type="Proteomes" id="UP000068905">
    <property type="component" value="Chromosome"/>
</dbReference>
<organism evidence="6 7">
    <name type="scientific">Candidatus Pseudothioglobus singularis PS1</name>
    <dbReference type="NCBI Taxonomy" id="1125411"/>
    <lineage>
        <taxon>Bacteria</taxon>
        <taxon>Pseudomonadati</taxon>
        <taxon>Pseudomonadota</taxon>
        <taxon>Gammaproteobacteria</taxon>
        <taxon>Candidatus Pseudothioglobaceae</taxon>
        <taxon>Candidatus Pseudothioglobus</taxon>
    </lineage>
</organism>
<dbReference type="InterPro" id="IPR045864">
    <property type="entry name" value="aa-tRNA-synth_II/BPL/LPL"/>
</dbReference>
<dbReference type="NCBIfam" id="TIGR00121">
    <property type="entry name" value="birA_ligase"/>
    <property type="match status" value="1"/>
</dbReference>
<dbReference type="CDD" id="cd16442">
    <property type="entry name" value="BPL"/>
    <property type="match status" value="1"/>
</dbReference>
<gene>
    <name evidence="6" type="ORF">W908_07610</name>
</gene>
<dbReference type="GO" id="GO:0004077">
    <property type="term" value="F:biotin--[biotin carboxyl-carrier protein] ligase activity"/>
    <property type="evidence" value="ECO:0007669"/>
    <property type="project" value="UniProtKB-EC"/>
</dbReference>
<comment type="catalytic activity">
    <reaction evidence="4">
        <text>biotin + L-lysyl-[protein] + ATP = N(6)-biotinyl-L-lysyl-[protein] + AMP + diphosphate + H(+)</text>
        <dbReference type="Rhea" id="RHEA:11756"/>
        <dbReference type="Rhea" id="RHEA-COMP:9752"/>
        <dbReference type="Rhea" id="RHEA-COMP:10505"/>
        <dbReference type="ChEBI" id="CHEBI:15378"/>
        <dbReference type="ChEBI" id="CHEBI:29969"/>
        <dbReference type="ChEBI" id="CHEBI:30616"/>
        <dbReference type="ChEBI" id="CHEBI:33019"/>
        <dbReference type="ChEBI" id="CHEBI:57586"/>
        <dbReference type="ChEBI" id="CHEBI:83144"/>
        <dbReference type="ChEBI" id="CHEBI:456215"/>
        <dbReference type="EC" id="6.3.4.15"/>
    </reaction>
</comment>
<evidence type="ECO:0000313" key="7">
    <source>
        <dbReference type="Proteomes" id="UP000068905"/>
    </source>
</evidence>
<dbReference type="InterPro" id="IPR004408">
    <property type="entry name" value="Biotin_CoA_COase_ligase"/>
</dbReference>
<dbReference type="RefSeq" id="WP_053820602.1">
    <property type="nucleotide sequence ID" value="NZ_CP006911.1"/>
</dbReference>
<dbReference type="PROSITE" id="PS51733">
    <property type="entry name" value="BPL_LPL_CATALYTIC"/>
    <property type="match status" value="1"/>
</dbReference>
<dbReference type="AlphaFoldDB" id="A0A0M4L6B4"/>
<keyword evidence="1 6" id="KW-0436">Ligase</keyword>
<evidence type="ECO:0000259" key="5">
    <source>
        <dbReference type="PROSITE" id="PS51733"/>
    </source>
</evidence>
<dbReference type="EC" id="6.3.4.15" evidence="3"/>
<dbReference type="STRING" id="1125411.W908_07610"/>
<evidence type="ECO:0000313" key="6">
    <source>
        <dbReference type="EMBL" id="ALE02400.1"/>
    </source>
</evidence>
<keyword evidence="2" id="KW-0092">Biotin</keyword>
<evidence type="ECO:0000256" key="3">
    <source>
        <dbReference type="ARBA" id="ARBA00024227"/>
    </source>
</evidence>
<dbReference type="InterPro" id="IPR004143">
    <property type="entry name" value="BPL_LPL_catalytic"/>
</dbReference>
<dbReference type="Pfam" id="PF03099">
    <property type="entry name" value="BPL_LplA_LipB"/>
    <property type="match status" value="1"/>
</dbReference>
<dbReference type="PANTHER" id="PTHR12835">
    <property type="entry name" value="BIOTIN PROTEIN LIGASE"/>
    <property type="match status" value="1"/>
</dbReference>
<name>A0A0M4L6B4_9GAMM</name>
<evidence type="ECO:0000256" key="2">
    <source>
        <dbReference type="ARBA" id="ARBA00023267"/>
    </source>
</evidence>
<dbReference type="Gene3D" id="3.30.930.10">
    <property type="entry name" value="Bira Bifunctional Protein, Domain 2"/>
    <property type="match status" value="1"/>
</dbReference>
<dbReference type="PANTHER" id="PTHR12835:SF5">
    <property type="entry name" value="BIOTIN--PROTEIN LIGASE"/>
    <property type="match status" value="1"/>
</dbReference>
<reference evidence="6 7" key="1">
    <citation type="journal article" date="2015" name="Genome Announc.">
        <title>Genome Sequence of 'Candidatus Thioglobus singularis' Strain PS1, a Mixotroph from the SUP05 Clade of Marine Gammaproteobacteria.</title>
        <authorList>
            <person name="Marshall K.T."/>
            <person name="Morris R.M."/>
        </authorList>
    </citation>
    <scope>NUCLEOTIDE SEQUENCE [LARGE SCALE GENOMIC DNA]</scope>
    <source>
        <strain evidence="6 7">PS1</strain>
    </source>
</reference>
<dbReference type="InterPro" id="IPR003142">
    <property type="entry name" value="BPL_C"/>
</dbReference>
<evidence type="ECO:0000256" key="4">
    <source>
        <dbReference type="ARBA" id="ARBA00047846"/>
    </source>
</evidence>
<dbReference type="GO" id="GO:0005737">
    <property type="term" value="C:cytoplasm"/>
    <property type="evidence" value="ECO:0007669"/>
    <property type="project" value="TreeGrafter"/>
</dbReference>
<proteinExistence type="predicted"/>
<feature type="domain" description="BPL/LPL catalytic" evidence="5">
    <location>
        <begin position="12"/>
        <end position="187"/>
    </location>
</feature>
<sequence>MDHYSSLRKLIEDDIDCHFFDSIESTSSYLTKVPYSKRTQLCVTREQTMGKGQHGRGWASQKDGSILFSLRKCFNIDTNLNGLSLVIGMAIIKSIEEECQLEGLKIKWPNDVYYGINKLAGILMENNIHKEAQYVVIGVGVNYQLDQKINIDIPWTDLAQILKKLPSFDTLTAAFIKNILAMTKDFESKGLSTLLSEWNDYDMLKGVKIRSKDSKEIFEGEVDGITEHGALRISTTEGVKEVYSSIHIEYI</sequence>
<accession>A0A0M4L6B4</accession>
<dbReference type="KEGG" id="tsn:W908_07610"/>
<dbReference type="SUPFAM" id="SSF55681">
    <property type="entry name" value="Class II aaRS and biotin synthetases"/>
    <property type="match status" value="1"/>
</dbReference>
<evidence type="ECO:0000256" key="1">
    <source>
        <dbReference type="ARBA" id="ARBA00022598"/>
    </source>
</evidence>
<dbReference type="OrthoDB" id="9807064at2"/>
<keyword evidence="7" id="KW-1185">Reference proteome</keyword>